<gene>
    <name evidence="1" type="ORF">PBLR_12130</name>
</gene>
<dbReference type="Proteomes" id="UP000304148">
    <property type="component" value="Chromosome"/>
</dbReference>
<proteinExistence type="predicted"/>
<evidence type="ECO:0000313" key="1">
    <source>
        <dbReference type="EMBL" id="SYX83708.1"/>
    </source>
</evidence>
<protein>
    <submittedName>
        <fullName evidence="1">Uncharacterized protein</fullName>
    </submittedName>
</protein>
<dbReference type="EMBL" id="LS992241">
    <property type="protein sequence ID" value="SYX83708.1"/>
    <property type="molecule type" value="Genomic_DNA"/>
</dbReference>
<evidence type="ECO:0000313" key="2">
    <source>
        <dbReference type="Proteomes" id="UP000304148"/>
    </source>
</evidence>
<dbReference type="Pfam" id="PF19875">
    <property type="entry name" value="DUF6348"/>
    <property type="match status" value="1"/>
</dbReference>
<reference evidence="2" key="1">
    <citation type="submission" date="2018-08" db="EMBL/GenBank/DDBJ databases">
        <authorList>
            <person name="Chevrot R."/>
        </authorList>
    </citation>
    <scope>NUCLEOTIDE SEQUENCE [LARGE SCALE GENOMIC DNA]</scope>
</reference>
<name>A0A383R9S8_PAEAL</name>
<accession>A0A383R9S8</accession>
<sequence length="386" mass="44320">MTREQEIALDWEEEKIDDPAHFLLHQGMRGIFEAEEMIEGDCIIIPKWELTIRPHVAKWTDQTVMLQFQVSSPKWDRDIFETTAGIGSNLKNAFGTAIGGFAFSLMEGIASMEQDRNPETLHTTYGDTVHRWKAYKSNIVGLGESSPEMEESPYWETLKDEIAKRIGDQKLCYIKIYAAKHGDDITGECRVNDISSPELGQMVADIASKWQVEGFSSQKQFIFLLQSEDTYTPYPYHPEQIEDATHTAVRLFMECDTQEKYDSFPDLLAERLQDADLAQELYAFLPEICAEHAFDMLTYNEEMLLYRGDESFSVYRNQFSSYFTISSALFEGFRTGEFDDDIYKQYISVSSIYSVICQAKEQGADLVKDGGVLTLSYGMSEQYRFR</sequence>
<dbReference type="RefSeq" id="WP_138185743.1">
    <property type="nucleotide sequence ID" value="NZ_LS992241.1"/>
</dbReference>
<dbReference type="AlphaFoldDB" id="A0A383R9S8"/>
<organism evidence="1 2">
    <name type="scientific">Paenibacillus alvei</name>
    <name type="common">Bacillus alvei</name>
    <dbReference type="NCBI Taxonomy" id="44250"/>
    <lineage>
        <taxon>Bacteria</taxon>
        <taxon>Bacillati</taxon>
        <taxon>Bacillota</taxon>
        <taxon>Bacilli</taxon>
        <taxon>Bacillales</taxon>
        <taxon>Paenibacillaceae</taxon>
        <taxon>Paenibacillus</taxon>
    </lineage>
</organism>
<dbReference type="InterPro" id="IPR045929">
    <property type="entry name" value="DUF6348"/>
</dbReference>